<feature type="domain" description="Fe/B12 periplasmic-binding" evidence="2">
    <location>
        <begin position="95"/>
        <end position="367"/>
    </location>
</feature>
<accession>K2QNI6</accession>
<keyword evidence="4" id="KW-1185">Reference proteome</keyword>
<dbReference type="SUPFAM" id="SSF53807">
    <property type="entry name" value="Helical backbone' metal receptor"/>
    <property type="match status" value="1"/>
</dbReference>
<evidence type="ECO:0000313" key="4">
    <source>
        <dbReference type="Proteomes" id="UP000007364"/>
    </source>
</evidence>
<dbReference type="EMBL" id="AMSG01000002">
    <property type="protein sequence ID" value="EKF56457.1"/>
    <property type="molecule type" value="Genomic_DNA"/>
</dbReference>
<name>K2QNI6_9FLAO</name>
<comment type="caution">
    <text evidence="3">The sequence shown here is derived from an EMBL/GenBank/DDBJ whole genome shotgun (WGS) entry which is preliminary data.</text>
</comment>
<dbReference type="CDD" id="cd01141">
    <property type="entry name" value="TroA_d"/>
    <property type="match status" value="1"/>
</dbReference>
<dbReference type="Pfam" id="PF01497">
    <property type="entry name" value="Peripla_BP_2"/>
    <property type="match status" value="1"/>
</dbReference>
<dbReference type="PROSITE" id="PS50983">
    <property type="entry name" value="FE_B12_PBP"/>
    <property type="match status" value="1"/>
</dbReference>
<reference evidence="3 4" key="1">
    <citation type="journal article" date="2012" name="J. Bacteriol.">
        <title>Genome Sequence of Galbibacter marinum Type Strain ck-I2-15.</title>
        <authorList>
            <person name="Lai Q."/>
            <person name="Li C."/>
            <person name="Shao Z."/>
        </authorList>
    </citation>
    <scope>NUCLEOTIDE SEQUENCE [LARGE SCALE GENOMIC DNA]</scope>
    <source>
        <strain evidence="4">ck-I2-15</strain>
    </source>
</reference>
<dbReference type="GO" id="GO:0071281">
    <property type="term" value="P:cellular response to iron ion"/>
    <property type="evidence" value="ECO:0007669"/>
    <property type="project" value="TreeGrafter"/>
</dbReference>
<dbReference type="PATRIC" id="fig|555500.3.peg.624"/>
<dbReference type="eggNOG" id="COG0614">
    <property type="taxonomic scope" value="Bacteria"/>
</dbReference>
<evidence type="ECO:0000313" key="3">
    <source>
        <dbReference type="EMBL" id="EKF56457.1"/>
    </source>
</evidence>
<dbReference type="InterPro" id="IPR002491">
    <property type="entry name" value="ABC_transptr_periplasmic_BD"/>
</dbReference>
<protein>
    <submittedName>
        <fullName evidence="3">ABC transporter periplasmic-binding protein</fullName>
    </submittedName>
</protein>
<dbReference type="PANTHER" id="PTHR30535:SF34">
    <property type="entry name" value="MOLYBDATE-BINDING PROTEIN MOLA"/>
    <property type="match status" value="1"/>
</dbReference>
<sequence length="381" mass="42878">MGCNESQQKKESPSLEQTTTLQSTQDAEIAVLYAQGFTIKKQGHITFIQVKSPWPNANAPFRYALIEKKHKNQLKDSINYLRENFDAVVFTPVKRVAATSTTHIPAFELLDVSDHLIGFAETDFISSPELRKRVESGQIIELGSNESLNEEVIIAAQPELFIGFGVSNQNKSYATISKAGIPVVYNGDWVEETPLGKAEWIKFMGAFFGKSEQANQIFNAVVTEYNKAKKLALEATSRPTVISGSMFKDIWYAPGGESWLAQFFQDANASYLWKDSKGTGSLSLNFETVLMQARDTEYWIGSGQFISYSQLKQANPHYQQFNFFKKKKIFTYGLSTGDKGGMLYYELAPTRPDVVLKDIIHILHPNLLPNYTTVFFKPLQP</sequence>
<evidence type="ECO:0000256" key="1">
    <source>
        <dbReference type="SAM" id="MobiDB-lite"/>
    </source>
</evidence>
<feature type="region of interest" description="Disordered" evidence="1">
    <location>
        <begin position="1"/>
        <end position="20"/>
    </location>
</feature>
<organism evidence="3 4">
    <name type="scientific">Galbibacter marinus</name>
    <dbReference type="NCBI Taxonomy" id="555500"/>
    <lineage>
        <taxon>Bacteria</taxon>
        <taxon>Pseudomonadati</taxon>
        <taxon>Bacteroidota</taxon>
        <taxon>Flavobacteriia</taxon>
        <taxon>Flavobacteriales</taxon>
        <taxon>Flavobacteriaceae</taxon>
        <taxon>Galbibacter</taxon>
    </lineage>
</organism>
<dbReference type="STRING" id="555500.I215_03003"/>
<dbReference type="InterPro" id="IPR050902">
    <property type="entry name" value="ABC_Transporter_SBP"/>
</dbReference>
<gene>
    <name evidence="3" type="ORF">I215_03003</name>
</gene>
<dbReference type="PANTHER" id="PTHR30535">
    <property type="entry name" value="VITAMIN B12-BINDING PROTEIN"/>
    <property type="match status" value="1"/>
</dbReference>
<dbReference type="Gene3D" id="3.40.50.1980">
    <property type="entry name" value="Nitrogenase molybdenum iron protein domain"/>
    <property type="match status" value="2"/>
</dbReference>
<dbReference type="AlphaFoldDB" id="K2QNI6"/>
<proteinExistence type="predicted"/>
<evidence type="ECO:0000259" key="2">
    <source>
        <dbReference type="PROSITE" id="PS50983"/>
    </source>
</evidence>
<dbReference type="Proteomes" id="UP000007364">
    <property type="component" value="Unassembled WGS sequence"/>
</dbReference>